<protein>
    <submittedName>
        <fullName evidence="1">Uncharacterized protein</fullName>
    </submittedName>
</protein>
<reference evidence="1" key="1">
    <citation type="submission" date="2020-10" db="EMBL/GenBank/DDBJ databases">
        <authorList>
            <person name="Gilroy R."/>
        </authorList>
    </citation>
    <scope>NUCLEOTIDE SEQUENCE</scope>
    <source>
        <strain evidence="1">CHK193-30670</strain>
    </source>
</reference>
<dbReference type="AlphaFoldDB" id="A0A9D1IQ78"/>
<comment type="caution">
    <text evidence="1">The sequence shown here is derived from an EMBL/GenBank/DDBJ whole genome shotgun (WGS) entry which is preliminary data.</text>
</comment>
<evidence type="ECO:0000313" key="2">
    <source>
        <dbReference type="Proteomes" id="UP000824074"/>
    </source>
</evidence>
<dbReference type="Proteomes" id="UP000824074">
    <property type="component" value="Unassembled WGS sequence"/>
</dbReference>
<name>A0A9D1IQ78_9FIRM</name>
<gene>
    <name evidence="1" type="ORF">IAB68_02515</name>
</gene>
<sequence length="109" mass="12931">MQTEINYEQVNELYEETKNLKKQILDDMDGIKQVRKKVKNIFDGSNDYFCDNLKKNCDLFEDIINVYLEPCINNLKTAADNYKTTDKKMNNFIDNYNQVTTWSNNNNNL</sequence>
<reference evidence="1" key="2">
    <citation type="journal article" date="2021" name="PeerJ">
        <title>Extensive microbial diversity within the chicken gut microbiome revealed by metagenomics and culture.</title>
        <authorList>
            <person name="Gilroy R."/>
            <person name="Ravi A."/>
            <person name="Getino M."/>
            <person name="Pursley I."/>
            <person name="Horton D.L."/>
            <person name="Alikhan N.F."/>
            <person name="Baker D."/>
            <person name="Gharbi K."/>
            <person name="Hall N."/>
            <person name="Watson M."/>
            <person name="Adriaenssens E.M."/>
            <person name="Foster-Nyarko E."/>
            <person name="Jarju S."/>
            <person name="Secka A."/>
            <person name="Antonio M."/>
            <person name="Oren A."/>
            <person name="Chaudhuri R.R."/>
            <person name="La Ragione R."/>
            <person name="Hildebrand F."/>
            <person name="Pallen M.J."/>
        </authorList>
    </citation>
    <scope>NUCLEOTIDE SEQUENCE</scope>
    <source>
        <strain evidence="1">CHK193-30670</strain>
    </source>
</reference>
<organism evidence="1 2">
    <name type="scientific">Candidatus Aphodocola excrementigallinarum</name>
    <dbReference type="NCBI Taxonomy" id="2840670"/>
    <lineage>
        <taxon>Bacteria</taxon>
        <taxon>Bacillati</taxon>
        <taxon>Bacillota</taxon>
        <taxon>Bacilli</taxon>
        <taxon>Candidatus Aphodocola</taxon>
    </lineage>
</organism>
<evidence type="ECO:0000313" key="1">
    <source>
        <dbReference type="EMBL" id="HIU40159.1"/>
    </source>
</evidence>
<accession>A0A9D1IQ78</accession>
<dbReference type="EMBL" id="DVMT01000027">
    <property type="protein sequence ID" value="HIU40159.1"/>
    <property type="molecule type" value="Genomic_DNA"/>
</dbReference>
<proteinExistence type="predicted"/>